<organism evidence="2">
    <name type="scientific">Rhipicephalus microplus</name>
    <name type="common">Cattle tick</name>
    <name type="synonym">Boophilus microplus</name>
    <dbReference type="NCBI Taxonomy" id="6941"/>
    <lineage>
        <taxon>Eukaryota</taxon>
        <taxon>Metazoa</taxon>
        <taxon>Ecdysozoa</taxon>
        <taxon>Arthropoda</taxon>
        <taxon>Chelicerata</taxon>
        <taxon>Arachnida</taxon>
        <taxon>Acari</taxon>
        <taxon>Parasitiformes</taxon>
        <taxon>Ixodida</taxon>
        <taxon>Ixodoidea</taxon>
        <taxon>Ixodidae</taxon>
        <taxon>Rhipicephalinae</taxon>
        <taxon>Rhipicephalus</taxon>
        <taxon>Boophilus</taxon>
    </lineage>
</organism>
<accession>A0A6G5A202</accession>
<dbReference type="EMBL" id="GIKN01002769">
    <property type="protein sequence ID" value="NIE45042.1"/>
    <property type="molecule type" value="Transcribed_RNA"/>
</dbReference>
<dbReference type="AlphaFoldDB" id="A0A6G5A202"/>
<feature type="chain" id="PRO_5026223544" evidence="1">
    <location>
        <begin position="19"/>
        <end position="135"/>
    </location>
</feature>
<sequence length="135" mass="15178">MLATSNLILLFAIVFASSSFPLCFRDIGSSKWQLRRLQYNTRFKRSAILMAKGIGNSAAARQLDVVASLISSFLLNELNVRPPIGNLAAQLQTLSYFFKFCVRATTRSMETFGWAHSSKFFSLEPPLTNSRCHHI</sequence>
<proteinExistence type="predicted"/>
<keyword evidence="1" id="KW-0732">Signal</keyword>
<protein>
    <submittedName>
        <fullName evidence="2">Putative secreted protein</fullName>
    </submittedName>
</protein>
<evidence type="ECO:0000313" key="2">
    <source>
        <dbReference type="EMBL" id="NIE45042.1"/>
    </source>
</evidence>
<feature type="signal peptide" evidence="1">
    <location>
        <begin position="1"/>
        <end position="18"/>
    </location>
</feature>
<evidence type="ECO:0000256" key="1">
    <source>
        <dbReference type="SAM" id="SignalP"/>
    </source>
</evidence>
<name>A0A6G5A202_RHIMP</name>
<reference evidence="2" key="1">
    <citation type="submission" date="2020-03" db="EMBL/GenBank/DDBJ databases">
        <title>A transcriptome and proteome of the tick Rhipicephalus microplus shaped by the genetic composition of its hosts and developmental stage.</title>
        <authorList>
            <person name="Garcia G.R."/>
            <person name="Ribeiro J.M.C."/>
            <person name="Maruyama S.R."/>
            <person name="Gardinasse L.G."/>
            <person name="Nelson K."/>
            <person name="Ferreira B.R."/>
            <person name="Andrade T.G."/>
            <person name="Santos I.K.F.M."/>
        </authorList>
    </citation>
    <scope>NUCLEOTIDE SEQUENCE</scope>
    <source>
        <strain evidence="2">NSGR</strain>
        <tissue evidence="2">Salivary glands</tissue>
    </source>
</reference>